<keyword evidence="2" id="KW-0812">Transmembrane</keyword>
<sequence>MGKLIRVASFFVLSVFLLSMITIKPAEVKSVGYAKAAPAEKMAVTPAGYDDIGDILTQLNFNADVIQESDLSDLAKLKQYEVVYINCSAGLDNYVTTAASVLNQYVKEGGVIYASDYANYLIQTAFPGKINFYGQGSDTTGSSARIGSAGKVTAKIVDSGLASILGKTSAEVNFDLGSWAVIDSAGSGTKVHVTGPVSIYDSGTGGYSQEYMDELSKLDYSNPKAIEDFYAKYQSGTSSSSSSTQEKPYVVSFSEGEGEVLYTSFHNEAQKTTDMEKLVNWFAVRTRASKLARATGALVSGDDVVLQEVVDTINQGGEKSYTFNATGEADFKVILNFGGSAIDISVTDSKGSSVAEQSVTTPPYTKEVDAKEGKYTIKLKGTEIPSANYPFVLTISGAQAAAADPIYESTSTSSDTGTTLEQGIKDKIISFLKKVALYAGIGFLGIIVLIVLIIVLVKRSHRKKNQTQPPATPPAQPPTTPPVAK</sequence>
<evidence type="ECO:0000313" key="3">
    <source>
        <dbReference type="EMBL" id="OGD62327.1"/>
    </source>
</evidence>
<evidence type="ECO:0000256" key="1">
    <source>
        <dbReference type="SAM" id="MobiDB-lite"/>
    </source>
</evidence>
<keyword evidence="2" id="KW-0472">Membrane</keyword>
<dbReference type="Gene3D" id="3.40.50.880">
    <property type="match status" value="1"/>
</dbReference>
<dbReference type="EMBL" id="MEZY01000051">
    <property type="protein sequence ID" value="OGD62327.1"/>
    <property type="molecule type" value="Genomic_DNA"/>
</dbReference>
<protein>
    <submittedName>
        <fullName evidence="3">Uncharacterized protein</fullName>
    </submittedName>
</protein>
<feature type="transmembrane region" description="Helical" evidence="2">
    <location>
        <begin position="435"/>
        <end position="457"/>
    </location>
</feature>
<gene>
    <name evidence="3" type="ORF">A2215_03790</name>
</gene>
<reference evidence="3 4" key="1">
    <citation type="journal article" date="2016" name="Nat. Commun.">
        <title>Thousands of microbial genomes shed light on interconnected biogeochemical processes in an aquifer system.</title>
        <authorList>
            <person name="Anantharaman K."/>
            <person name="Brown C.T."/>
            <person name="Hug L.A."/>
            <person name="Sharon I."/>
            <person name="Castelle C.J."/>
            <person name="Probst A.J."/>
            <person name="Thomas B.C."/>
            <person name="Singh A."/>
            <person name="Wilkins M.J."/>
            <person name="Karaoz U."/>
            <person name="Brodie E.L."/>
            <person name="Williams K.H."/>
            <person name="Hubbard S.S."/>
            <person name="Banfield J.F."/>
        </authorList>
    </citation>
    <scope>NUCLEOTIDE SEQUENCE [LARGE SCALE GENOMIC DNA]</scope>
</reference>
<dbReference type="AlphaFoldDB" id="A0A1F5E4J5"/>
<keyword evidence="2" id="KW-1133">Transmembrane helix</keyword>
<dbReference type="InterPro" id="IPR029062">
    <property type="entry name" value="Class_I_gatase-like"/>
</dbReference>
<feature type="compositionally biased region" description="Pro residues" evidence="1">
    <location>
        <begin position="470"/>
        <end position="485"/>
    </location>
</feature>
<dbReference type="Proteomes" id="UP000178583">
    <property type="component" value="Unassembled WGS sequence"/>
</dbReference>
<feature type="region of interest" description="Disordered" evidence="1">
    <location>
        <begin position="463"/>
        <end position="485"/>
    </location>
</feature>
<evidence type="ECO:0000256" key="2">
    <source>
        <dbReference type="SAM" id="Phobius"/>
    </source>
</evidence>
<accession>A0A1F5E4J5</accession>
<evidence type="ECO:0000313" key="4">
    <source>
        <dbReference type="Proteomes" id="UP000178583"/>
    </source>
</evidence>
<comment type="caution">
    <text evidence="3">The sequence shown here is derived from an EMBL/GenBank/DDBJ whole genome shotgun (WGS) entry which is preliminary data.</text>
</comment>
<organism evidence="3 4">
    <name type="scientific">Candidatus Berkelbacteria bacterium RIFOXYA2_FULL_43_10</name>
    <dbReference type="NCBI Taxonomy" id="1797472"/>
    <lineage>
        <taxon>Bacteria</taxon>
        <taxon>Candidatus Berkelbacteria</taxon>
    </lineage>
</organism>
<name>A0A1F5E4J5_9BACT</name>
<proteinExistence type="predicted"/>